<evidence type="ECO:0000313" key="2">
    <source>
        <dbReference type="Proteomes" id="UP000761574"/>
    </source>
</evidence>
<evidence type="ECO:0000313" key="1">
    <source>
        <dbReference type="EMBL" id="GIU46047.1"/>
    </source>
</evidence>
<accession>A0ABQ4PEQ3</accession>
<keyword evidence="2" id="KW-1185">Reference proteome</keyword>
<name>A0ABQ4PEQ3_9GAMM</name>
<dbReference type="EMBL" id="BPFB01000015">
    <property type="protein sequence ID" value="GIU46047.1"/>
    <property type="molecule type" value="Genomic_DNA"/>
</dbReference>
<proteinExistence type="predicted"/>
<reference evidence="1 2" key="1">
    <citation type="submission" date="2021-05" db="EMBL/GenBank/DDBJ databases">
        <title>Molecular characterization for Shewanella algae harboring chromosomal blaOXA-55-like strains isolated from clinical and environment sample.</title>
        <authorList>
            <person name="Ohama Y."/>
            <person name="Aoki K."/>
            <person name="Harada S."/>
            <person name="Moriya K."/>
            <person name="Ishii Y."/>
            <person name="Tateda K."/>
        </authorList>
    </citation>
    <scope>NUCLEOTIDE SEQUENCE [LARGE SCALE GENOMIC DNA]</scope>
    <source>
        <strain evidence="1 2">LMG 23746</strain>
    </source>
</reference>
<protein>
    <submittedName>
        <fullName evidence="1">Uncharacterized protein</fullName>
    </submittedName>
</protein>
<organism evidence="1 2">
    <name type="scientific">Shewanella algidipiscicola</name>
    <dbReference type="NCBI Taxonomy" id="614070"/>
    <lineage>
        <taxon>Bacteria</taxon>
        <taxon>Pseudomonadati</taxon>
        <taxon>Pseudomonadota</taxon>
        <taxon>Gammaproteobacteria</taxon>
        <taxon>Alteromonadales</taxon>
        <taxon>Shewanellaceae</taxon>
        <taxon>Shewanella</taxon>
    </lineage>
</organism>
<dbReference type="Proteomes" id="UP000761574">
    <property type="component" value="Unassembled WGS sequence"/>
</dbReference>
<dbReference type="RefSeq" id="WP_220741434.1">
    <property type="nucleotide sequence ID" value="NZ_BPFB01000015.1"/>
</dbReference>
<gene>
    <name evidence="1" type="ORF">TUM4630_15580</name>
</gene>
<comment type="caution">
    <text evidence="1">The sequence shown here is derived from an EMBL/GenBank/DDBJ whole genome shotgun (WGS) entry which is preliminary data.</text>
</comment>
<sequence>MMSQKRDYFITLPALPEKQIPRQLRVGAAVCISILLLNGCASLESQSERNHKKVGSSYLLNTSIGESQVGLADKSEDDGVYEAKSETSLTRVPTLSKPQVGFSNDDAIADTFSTKASLTIAADKMPLVDFLHYSFGELLQSSYVLGQKLTDVPSTLL</sequence>